<dbReference type="Proteomes" id="UP000095780">
    <property type="component" value="Unassembled WGS sequence"/>
</dbReference>
<sequence>MYAAVKSVNPNLKPGQAFDTGILDNVTRESIEATLVQNGNRLVRNSIDVSV</sequence>
<evidence type="ECO:0000313" key="3">
    <source>
        <dbReference type="Proteomes" id="UP000095621"/>
    </source>
</evidence>
<dbReference type="AlphaFoldDB" id="A0A174YUH3"/>
<accession>A0A174YUH3</accession>
<dbReference type="Pfam" id="PF12995">
    <property type="entry name" value="DUF3879"/>
    <property type="match status" value="1"/>
</dbReference>
<proteinExistence type="predicted"/>
<dbReference type="EMBL" id="CZBU01000005">
    <property type="protein sequence ID" value="CUQ78775.1"/>
    <property type="molecule type" value="Genomic_DNA"/>
</dbReference>
<protein>
    <submittedName>
        <fullName evidence="1">Uncharacterized protein</fullName>
    </submittedName>
</protein>
<evidence type="ECO:0000313" key="4">
    <source>
        <dbReference type="Proteomes" id="UP000095780"/>
    </source>
</evidence>
<name>A0A174YUH3_9FIRM</name>
<dbReference type="GeneID" id="97114066"/>
<evidence type="ECO:0000313" key="2">
    <source>
        <dbReference type="EMBL" id="CUQ85299.1"/>
    </source>
</evidence>
<dbReference type="InterPro" id="IPR024540">
    <property type="entry name" value="DUF3879"/>
</dbReference>
<evidence type="ECO:0000313" key="1">
    <source>
        <dbReference type="EMBL" id="CUQ78775.1"/>
    </source>
</evidence>
<dbReference type="RefSeq" id="WP_012738471.1">
    <property type="nucleotide sequence ID" value="NZ_CABIXW010000004.1"/>
</dbReference>
<dbReference type="Proteomes" id="UP000095621">
    <property type="component" value="Unassembled WGS sequence"/>
</dbReference>
<dbReference type="EMBL" id="CZBV01000004">
    <property type="protein sequence ID" value="CUQ85299.1"/>
    <property type="molecule type" value="Genomic_DNA"/>
</dbReference>
<reference evidence="3 4" key="1">
    <citation type="submission" date="2015-09" db="EMBL/GenBank/DDBJ databases">
        <authorList>
            <consortium name="Pathogen Informatics"/>
        </authorList>
    </citation>
    <scope>NUCLEOTIDE SEQUENCE [LARGE SCALE GENOMIC DNA]</scope>
    <source>
        <strain evidence="1 3">2789STDY5834875</strain>
        <strain evidence="2 4">2789STDY5834878</strain>
    </source>
</reference>
<organism evidence="1 3">
    <name type="scientific">Lachnospira eligens</name>
    <dbReference type="NCBI Taxonomy" id="39485"/>
    <lineage>
        <taxon>Bacteria</taxon>
        <taxon>Bacillati</taxon>
        <taxon>Bacillota</taxon>
        <taxon>Clostridia</taxon>
        <taxon>Lachnospirales</taxon>
        <taxon>Lachnospiraceae</taxon>
        <taxon>Lachnospira</taxon>
    </lineage>
</organism>
<gene>
    <name evidence="1" type="ORF">ERS852490_02424</name>
    <name evidence="2" type="ORF">ERS852492_01589</name>
</gene>